<evidence type="ECO:0000256" key="1">
    <source>
        <dbReference type="ARBA" id="ARBA00006284"/>
    </source>
</evidence>
<dbReference type="PANTHER" id="PTHR21599:SF0">
    <property type="entry name" value="GLYCERATE KINASE"/>
    <property type="match status" value="1"/>
</dbReference>
<dbReference type="Proteomes" id="UP000003330">
    <property type="component" value="Unassembled WGS sequence"/>
</dbReference>
<comment type="similarity">
    <text evidence="1">Belongs to the glycerate kinase type-1 family.</text>
</comment>
<keyword evidence="2" id="KW-0808">Transferase</keyword>
<dbReference type="AlphaFoldDB" id="G5K548"/>
<organism evidence="4 5">
    <name type="scientific">Streptococcus ictaluri 707-05</name>
    <dbReference type="NCBI Taxonomy" id="764299"/>
    <lineage>
        <taxon>Bacteria</taxon>
        <taxon>Bacillati</taxon>
        <taxon>Bacillota</taxon>
        <taxon>Bacilli</taxon>
        <taxon>Lactobacillales</taxon>
        <taxon>Streptococcaceae</taxon>
        <taxon>Streptococcus</taxon>
    </lineage>
</organism>
<gene>
    <name evidence="4" type="ORF">STRIC_1936</name>
</gene>
<dbReference type="InterPro" id="IPR004381">
    <property type="entry name" value="Glycerate_kinase"/>
</dbReference>
<dbReference type="SUPFAM" id="SSF110738">
    <property type="entry name" value="Glycerate kinase I"/>
    <property type="match status" value="1"/>
</dbReference>
<dbReference type="PANTHER" id="PTHR21599">
    <property type="entry name" value="GLYCERATE KINASE"/>
    <property type="match status" value="1"/>
</dbReference>
<dbReference type="GO" id="GO:0031388">
    <property type="term" value="P:organic acid phosphorylation"/>
    <property type="evidence" value="ECO:0007669"/>
    <property type="project" value="InterPro"/>
</dbReference>
<dbReference type="InterPro" id="IPR036129">
    <property type="entry name" value="Glycerate_kinase_sf"/>
</dbReference>
<dbReference type="InterPro" id="IPR018197">
    <property type="entry name" value="Glycerate_kinase_RE-like"/>
</dbReference>
<accession>G5K548</accession>
<protein>
    <submittedName>
        <fullName evidence="4">Glycerate kinase domain protein</fullName>
    </submittedName>
</protein>
<keyword evidence="3 4" id="KW-0418">Kinase</keyword>
<proteinExistence type="inferred from homology"/>
<dbReference type="Pfam" id="PF02595">
    <property type="entry name" value="Gly_kinase"/>
    <property type="match status" value="1"/>
</dbReference>
<dbReference type="Gene3D" id="3.40.50.10350">
    <property type="entry name" value="Glycerate kinase, domain 1"/>
    <property type="match status" value="1"/>
</dbReference>
<reference evidence="4 5" key="1">
    <citation type="journal article" date="2014" name="Int. J. Syst. Evol. Microbiol.">
        <title>Phylogenomics and the dynamic genome evolution of the genus Streptococcus.</title>
        <authorList>
            <consortium name="The Broad Institute Genome Sequencing Platform"/>
            <person name="Richards V.P."/>
            <person name="Palmer S.R."/>
            <person name="Pavinski Bitar P.D."/>
            <person name="Qin X."/>
            <person name="Weinstock G.M."/>
            <person name="Highlander S.K."/>
            <person name="Town C.D."/>
            <person name="Burne R.A."/>
            <person name="Stanhope M.J."/>
        </authorList>
    </citation>
    <scope>NUCLEOTIDE SEQUENCE [LARGE SCALE GENOMIC DNA]</scope>
    <source>
        <strain evidence="4 5">707-05</strain>
    </source>
</reference>
<dbReference type="InterPro" id="IPR018193">
    <property type="entry name" value="Glyc_kinase_flavodox-like_fold"/>
</dbReference>
<evidence type="ECO:0000313" key="4">
    <source>
        <dbReference type="EMBL" id="EHI69151.1"/>
    </source>
</evidence>
<evidence type="ECO:0000256" key="2">
    <source>
        <dbReference type="ARBA" id="ARBA00022679"/>
    </source>
</evidence>
<evidence type="ECO:0000256" key="3">
    <source>
        <dbReference type="ARBA" id="ARBA00022777"/>
    </source>
</evidence>
<dbReference type="Gene3D" id="3.90.1510.10">
    <property type="entry name" value="Glycerate kinase, domain 2"/>
    <property type="match status" value="1"/>
</dbReference>
<dbReference type="NCBIfam" id="TIGR00045">
    <property type="entry name" value="glycerate kinase"/>
    <property type="match status" value="1"/>
</dbReference>
<comment type="caution">
    <text evidence="4">The sequence shown here is derived from an EMBL/GenBank/DDBJ whole genome shotgun (WGS) entry which is preliminary data.</text>
</comment>
<dbReference type="eggNOG" id="COG1929">
    <property type="taxonomic scope" value="Bacteria"/>
</dbReference>
<keyword evidence="5" id="KW-1185">Reference proteome</keyword>
<dbReference type="GO" id="GO:0008887">
    <property type="term" value="F:glycerate kinase activity"/>
    <property type="evidence" value="ECO:0007669"/>
    <property type="project" value="InterPro"/>
</dbReference>
<sequence length="189" mass="19868">MPKKFVLAPDSFKESMSAKEVCHHMSLGIKKVMQDAEIVQVPMADGGEGTVDATGGQKIPVQVSGPFPEEKIYTYFGLLGDGQTAVIEMAKANGIGLLSKEKRNPLKTSTFGTGQLILAALDYGVKKIIIGIGGSVTNDGGAGMAAALGARFLDASHEVIPFGGGYLSELAHIDVSNLYSRLEDALLQI</sequence>
<dbReference type="EMBL" id="AEUX02000007">
    <property type="protein sequence ID" value="EHI69151.1"/>
    <property type="molecule type" value="Genomic_DNA"/>
</dbReference>
<evidence type="ECO:0000313" key="5">
    <source>
        <dbReference type="Proteomes" id="UP000003330"/>
    </source>
</evidence>
<dbReference type="STRING" id="764299.STRIC_1936"/>
<name>G5K548_9STRE</name>